<protein>
    <recommendedName>
        <fullName evidence="1">Flavodoxin domain-containing protein</fullName>
    </recommendedName>
</protein>
<reference evidence="2" key="1">
    <citation type="submission" date="2009-07" db="EMBL/GenBank/DDBJ databases">
        <authorList>
            <consortium name="US DOE Joint Genome Institute (JGI-PGF)"/>
            <person name="Lucas S."/>
            <person name="Copeland A."/>
            <person name="Lapidus A."/>
            <person name="Glavina del Rio T."/>
            <person name="Tice H."/>
            <person name="Bruce D."/>
            <person name="Goodwin L."/>
            <person name="Pitluck S."/>
            <person name="Larimer F."/>
            <person name="Land M.L."/>
            <person name="Mouttaki H."/>
            <person name="He Z."/>
            <person name="Zhou J."/>
            <person name="Hemme C.L."/>
        </authorList>
    </citation>
    <scope>NUCLEOTIDE SEQUENCE</scope>
    <source>
        <strain evidence="2">DSM 2782</strain>
    </source>
</reference>
<evidence type="ECO:0000313" key="3">
    <source>
        <dbReference type="Proteomes" id="UP000003860"/>
    </source>
</evidence>
<dbReference type="Proteomes" id="UP000003860">
    <property type="component" value="Unassembled WGS sequence"/>
</dbReference>
<evidence type="ECO:0000259" key="1">
    <source>
        <dbReference type="Pfam" id="PF12724"/>
    </source>
</evidence>
<dbReference type="PANTHER" id="PTHR38030:SF2">
    <property type="entry name" value="PROTOPORPHYRINOGEN IX DEHYDROGENASE [QUINONE]"/>
    <property type="match status" value="1"/>
</dbReference>
<dbReference type="eggNOG" id="COG4635">
    <property type="taxonomic scope" value="Bacteria"/>
</dbReference>
<organism evidence="2 3">
    <name type="scientific">Ruminiclostridium papyrosolvens DSM 2782</name>
    <dbReference type="NCBI Taxonomy" id="588581"/>
    <lineage>
        <taxon>Bacteria</taxon>
        <taxon>Bacillati</taxon>
        <taxon>Bacillota</taxon>
        <taxon>Clostridia</taxon>
        <taxon>Eubacteriales</taxon>
        <taxon>Oscillospiraceae</taxon>
        <taxon>Ruminiclostridium</taxon>
    </lineage>
</organism>
<name>F1TER2_9FIRM</name>
<dbReference type="GO" id="GO:0010181">
    <property type="term" value="F:FMN binding"/>
    <property type="evidence" value="ECO:0007669"/>
    <property type="project" value="TreeGrafter"/>
</dbReference>
<dbReference type="EMBL" id="ACXX02000009">
    <property type="protein sequence ID" value="EGD47228.1"/>
    <property type="molecule type" value="Genomic_DNA"/>
</dbReference>
<dbReference type="STRING" id="588581.Cpap_1621"/>
<evidence type="ECO:0000313" key="2">
    <source>
        <dbReference type="EMBL" id="EGD47228.1"/>
    </source>
</evidence>
<accession>F1TER2</accession>
<dbReference type="GO" id="GO:0070819">
    <property type="term" value="F:menaquinone-dependent protoporphyrinogen oxidase activity"/>
    <property type="evidence" value="ECO:0007669"/>
    <property type="project" value="TreeGrafter"/>
</dbReference>
<dbReference type="RefSeq" id="WP_004620337.1">
    <property type="nucleotide sequence ID" value="NZ_ACXX02000009.1"/>
</dbReference>
<dbReference type="AlphaFoldDB" id="F1TER2"/>
<dbReference type="InterPro" id="IPR026816">
    <property type="entry name" value="Flavodoxin_dom"/>
</dbReference>
<dbReference type="OrthoDB" id="2146857at2"/>
<keyword evidence="3" id="KW-1185">Reference proteome</keyword>
<proteinExistence type="predicted"/>
<dbReference type="Gene3D" id="3.40.50.360">
    <property type="match status" value="1"/>
</dbReference>
<reference evidence="2" key="2">
    <citation type="submission" date="2011-01" db="EMBL/GenBank/DDBJ databases">
        <title>The Non-contiguous Finished genome of Clostridium papyrosolvens.</title>
        <authorList>
            <person name="Lucas S."/>
            <person name="Copeland A."/>
            <person name="Lapidus A."/>
            <person name="Cheng J.-F."/>
            <person name="Goodwin L."/>
            <person name="Pitluck S."/>
            <person name="Misra M."/>
            <person name="Chertkov O."/>
            <person name="Detter J.C."/>
            <person name="Han C."/>
            <person name="Tapia R."/>
            <person name="Land M."/>
            <person name="Hauser L."/>
            <person name="Kyrpides N."/>
            <person name="Ivanova N."/>
            <person name="Pagani I."/>
            <person name="Mouttaki H."/>
            <person name="He Z."/>
            <person name="Zhou J."/>
            <person name="Hemme C.L."/>
            <person name="Woyke T."/>
        </authorList>
    </citation>
    <scope>NUCLEOTIDE SEQUENCE [LARGE SCALE GENOMIC DNA]</scope>
    <source>
        <strain evidence="2">DSM 2782</strain>
    </source>
</reference>
<dbReference type="InterPro" id="IPR052200">
    <property type="entry name" value="Protoporphyrinogen_IX_DH"/>
</dbReference>
<dbReference type="GO" id="GO:0006783">
    <property type="term" value="P:heme biosynthetic process"/>
    <property type="evidence" value="ECO:0007669"/>
    <property type="project" value="TreeGrafter"/>
</dbReference>
<dbReference type="Pfam" id="PF12724">
    <property type="entry name" value="Flavodoxin_5"/>
    <property type="match status" value="1"/>
</dbReference>
<feature type="domain" description="Flavodoxin" evidence="1">
    <location>
        <begin position="4"/>
        <end position="139"/>
    </location>
</feature>
<dbReference type="SUPFAM" id="SSF52218">
    <property type="entry name" value="Flavoproteins"/>
    <property type="match status" value="1"/>
</dbReference>
<dbReference type="InterPro" id="IPR029039">
    <property type="entry name" value="Flavoprotein-like_sf"/>
</dbReference>
<comment type="caution">
    <text evidence="2">The sequence shown here is derived from an EMBL/GenBank/DDBJ whole genome shotgun (WGS) entry which is preliminary data.</text>
</comment>
<gene>
    <name evidence="2" type="ORF">Cpap_1621</name>
</gene>
<sequence>MKAVVVYKSKSGFAKKYAQWIAEELQADIYEASKIDINMLMLYDTIIYGGGLYAIGINGLKTITKNFDKLKDKKIVVFATGATPPRDEDIDKVKTSNFTEEQQQKIRFFYLRGGFDYTRLKLIDKVLMNLLKLKMNSKDKNKLIPDEKGMLAAYDKPIDFTRKKNIEELIMYVKAK</sequence>
<dbReference type="PANTHER" id="PTHR38030">
    <property type="entry name" value="PROTOPORPHYRINOGEN IX DEHYDROGENASE [MENAQUINONE]"/>
    <property type="match status" value="1"/>
</dbReference>